<evidence type="ECO:0000313" key="1">
    <source>
        <dbReference type="EMBL" id="SHH74065.1"/>
    </source>
</evidence>
<keyword evidence="2" id="KW-1185">Reference proteome</keyword>
<dbReference type="RefSeq" id="WP_207649334.1">
    <property type="nucleotide sequence ID" value="NZ_FQXM01000011.1"/>
</dbReference>
<accession>A0A1M5VFW6</accession>
<dbReference type="STRING" id="1121316.SAMN02745207_02277"/>
<dbReference type="AlphaFoldDB" id="A0A1M5VFW6"/>
<name>A0A1M5VFW6_9CLOT</name>
<dbReference type="Proteomes" id="UP000184447">
    <property type="component" value="Unassembled WGS sequence"/>
</dbReference>
<reference evidence="1 2" key="1">
    <citation type="submission" date="2016-11" db="EMBL/GenBank/DDBJ databases">
        <authorList>
            <person name="Jaros S."/>
            <person name="Januszkiewicz K."/>
            <person name="Wedrychowicz H."/>
        </authorList>
    </citation>
    <scope>NUCLEOTIDE SEQUENCE [LARGE SCALE GENOMIC DNA]</scope>
    <source>
        <strain evidence="1 2">DSM 8605</strain>
    </source>
</reference>
<proteinExistence type="predicted"/>
<organism evidence="1 2">
    <name type="scientific">Clostridium grantii DSM 8605</name>
    <dbReference type="NCBI Taxonomy" id="1121316"/>
    <lineage>
        <taxon>Bacteria</taxon>
        <taxon>Bacillati</taxon>
        <taxon>Bacillota</taxon>
        <taxon>Clostridia</taxon>
        <taxon>Eubacteriales</taxon>
        <taxon>Clostridiaceae</taxon>
        <taxon>Clostridium</taxon>
    </lineage>
</organism>
<gene>
    <name evidence="1" type="ORF">SAMN02745207_02277</name>
</gene>
<protein>
    <recommendedName>
        <fullName evidence="3">Coenzyme PQQ synthesis protein D (PqqD)</fullName>
    </recommendedName>
</protein>
<evidence type="ECO:0000313" key="2">
    <source>
        <dbReference type="Proteomes" id="UP000184447"/>
    </source>
</evidence>
<evidence type="ECO:0008006" key="3">
    <source>
        <dbReference type="Google" id="ProtNLM"/>
    </source>
</evidence>
<sequence length="107" mass="12585">MIKMLNNMDFKPCRVTECFSDENGIIEVLTEKGPIRLKNAGRILWNMSTAEYTINEIVEEVVKKLQYTNKEEVYKACIKLLLALNQKELMILNWNPLYKRRSPQYGI</sequence>
<dbReference type="EMBL" id="FQXM01000011">
    <property type="protein sequence ID" value="SHH74065.1"/>
    <property type="molecule type" value="Genomic_DNA"/>
</dbReference>